<evidence type="ECO:0000313" key="2">
    <source>
        <dbReference type="EMBL" id="QHT81544.1"/>
    </source>
</evidence>
<sequence length="133" mass="14724">MINHKLTDANKSIIYAIIVLIVLAFICHISNWIWGKEKFYNTMGGSSSCGCSGNSVITLPAGFAPPQNTKYTNISYWSYPDNVLQENCSKNSTPKPTLCSNGAQSTLDNATKGLLYKTMYNRAGLEVMSRHFM</sequence>
<feature type="transmembrane region" description="Helical" evidence="1">
    <location>
        <begin position="12"/>
        <end position="34"/>
    </location>
</feature>
<name>A0A6C0HMB3_9ZZZZ</name>
<reference evidence="2" key="1">
    <citation type="journal article" date="2020" name="Nature">
        <title>Giant virus diversity and host interactions through global metagenomics.</title>
        <authorList>
            <person name="Schulz F."/>
            <person name="Roux S."/>
            <person name="Paez-Espino D."/>
            <person name="Jungbluth S."/>
            <person name="Walsh D.A."/>
            <person name="Denef V.J."/>
            <person name="McMahon K.D."/>
            <person name="Konstantinidis K.T."/>
            <person name="Eloe-Fadrosh E.A."/>
            <person name="Kyrpides N.C."/>
            <person name="Woyke T."/>
        </authorList>
    </citation>
    <scope>NUCLEOTIDE SEQUENCE</scope>
    <source>
        <strain evidence="2">GVMAG-M-3300023184-13</strain>
    </source>
</reference>
<dbReference type="EMBL" id="MN739984">
    <property type="protein sequence ID" value="QHT81544.1"/>
    <property type="molecule type" value="Genomic_DNA"/>
</dbReference>
<keyword evidence="1" id="KW-1133">Transmembrane helix</keyword>
<keyword evidence="1" id="KW-0812">Transmembrane</keyword>
<dbReference type="AlphaFoldDB" id="A0A6C0HMB3"/>
<accession>A0A6C0HMB3</accession>
<organism evidence="2">
    <name type="scientific">viral metagenome</name>
    <dbReference type="NCBI Taxonomy" id="1070528"/>
    <lineage>
        <taxon>unclassified sequences</taxon>
        <taxon>metagenomes</taxon>
        <taxon>organismal metagenomes</taxon>
    </lineage>
</organism>
<proteinExistence type="predicted"/>
<evidence type="ECO:0000256" key="1">
    <source>
        <dbReference type="SAM" id="Phobius"/>
    </source>
</evidence>
<protein>
    <submittedName>
        <fullName evidence="2">Uncharacterized protein</fullName>
    </submittedName>
</protein>
<keyword evidence="1" id="KW-0472">Membrane</keyword>